<comment type="caution">
    <text evidence="1">The sequence shown here is derived from an EMBL/GenBank/DDBJ whole genome shotgun (WGS) entry which is preliminary data.</text>
</comment>
<gene>
    <name evidence="1" type="ORF">GLW05_20945</name>
</gene>
<name>A0A6I5A7C2_9BACI</name>
<dbReference type="RefSeq" id="WP_160910341.1">
    <property type="nucleotide sequence ID" value="NZ_WMEQ01000026.1"/>
</dbReference>
<accession>A0A6I5A7C2</accession>
<organism evidence="1 2">
    <name type="scientific">Pontibacillus yanchengensis</name>
    <dbReference type="NCBI Taxonomy" id="462910"/>
    <lineage>
        <taxon>Bacteria</taxon>
        <taxon>Bacillati</taxon>
        <taxon>Bacillota</taxon>
        <taxon>Bacilli</taxon>
        <taxon>Bacillales</taxon>
        <taxon>Bacillaceae</taxon>
        <taxon>Pontibacillus</taxon>
    </lineage>
</organism>
<proteinExistence type="predicted"/>
<evidence type="ECO:0000313" key="1">
    <source>
        <dbReference type="EMBL" id="MYL36042.1"/>
    </source>
</evidence>
<dbReference type="Proteomes" id="UP000468638">
    <property type="component" value="Unassembled WGS sequence"/>
</dbReference>
<dbReference type="AlphaFoldDB" id="A0A6I5A7C2"/>
<dbReference type="EMBL" id="WMEQ01000026">
    <property type="protein sequence ID" value="MYL36042.1"/>
    <property type="molecule type" value="Genomic_DNA"/>
</dbReference>
<evidence type="ECO:0000313" key="2">
    <source>
        <dbReference type="Proteomes" id="UP000468638"/>
    </source>
</evidence>
<protein>
    <submittedName>
        <fullName evidence="1">Uncharacterized protein</fullName>
    </submittedName>
</protein>
<reference evidence="1 2" key="1">
    <citation type="submission" date="2019-11" db="EMBL/GenBank/DDBJ databases">
        <title>Genome sequences of 17 halophilic strains isolated from different environments.</title>
        <authorList>
            <person name="Furrow R.E."/>
        </authorList>
    </citation>
    <scope>NUCLEOTIDE SEQUENCE [LARGE SCALE GENOMIC DNA]</scope>
    <source>
        <strain evidence="1 2">22514_16_FS</strain>
    </source>
</reference>
<sequence>MLNAKEGILRVVDMKNVMFNLEGFNFDEKVDYEIEFAGALGLDIREVEKRDGEVDLAFYKKGNEIETEVGFTIEIEDNTVIKIKNIYSEVFEDLDGYDLEVVNEKLNDRLFN</sequence>